<dbReference type="GO" id="GO:0000492">
    <property type="term" value="P:box C/D snoRNP assembly"/>
    <property type="evidence" value="ECO:0007669"/>
    <property type="project" value="InterPro"/>
</dbReference>
<gene>
    <name evidence="2" type="ORF">BDEG_26589</name>
</gene>
<dbReference type="PANTHER" id="PTHR38489:SF1">
    <property type="entry name" value="HISTONE CHAPERONE DOMAIN-CONTAINING PROTEIN"/>
    <property type="match status" value="1"/>
</dbReference>
<evidence type="ECO:0000256" key="1">
    <source>
        <dbReference type="SAM" id="MobiDB-lite"/>
    </source>
</evidence>
<dbReference type="STRING" id="403673.A0A177WTS7"/>
<dbReference type="EMBL" id="DS022309">
    <property type="protein sequence ID" value="OAJ43216.1"/>
    <property type="molecule type" value="Genomic_DNA"/>
</dbReference>
<dbReference type="Pfam" id="PF15370">
    <property type="entry name" value="NOPCHAP1"/>
    <property type="match status" value="1"/>
</dbReference>
<reference evidence="2 3" key="1">
    <citation type="submission" date="2006-10" db="EMBL/GenBank/DDBJ databases">
        <title>The Genome Sequence of Batrachochytrium dendrobatidis JEL423.</title>
        <authorList>
            <consortium name="The Broad Institute Genome Sequencing Platform"/>
            <person name="Birren B."/>
            <person name="Lander E."/>
            <person name="Galagan J."/>
            <person name="Cuomo C."/>
            <person name="Devon K."/>
            <person name="Jaffe D."/>
            <person name="Butler J."/>
            <person name="Alvarez P."/>
            <person name="Gnerre S."/>
            <person name="Grabherr M."/>
            <person name="Kleber M."/>
            <person name="Mauceli E."/>
            <person name="Brockman W."/>
            <person name="Young S."/>
            <person name="LaButti K."/>
            <person name="Sykes S."/>
            <person name="DeCaprio D."/>
            <person name="Crawford M."/>
            <person name="Koehrsen M."/>
            <person name="Engels R."/>
            <person name="Montgomery P."/>
            <person name="Pearson M."/>
            <person name="Howarth C."/>
            <person name="Larson L."/>
            <person name="White J."/>
            <person name="O'Leary S."/>
            <person name="Kodira C."/>
            <person name="Zeng Q."/>
            <person name="Yandava C."/>
            <person name="Alvarado L."/>
            <person name="Longcore J."/>
            <person name="James T."/>
        </authorList>
    </citation>
    <scope>NUCLEOTIDE SEQUENCE [LARGE SCALE GENOMIC DNA]</scope>
    <source>
        <strain evidence="2 3">JEL423</strain>
    </source>
</reference>
<dbReference type="VEuPathDB" id="FungiDB:BDEG_26589"/>
<feature type="region of interest" description="Disordered" evidence="1">
    <location>
        <begin position="1"/>
        <end position="35"/>
    </location>
</feature>
<dbReference type="AlphaFoldDB" id="A0A177WTS7"/>
<organism evidence="2 3">
    <name type="scientific">Batrachochytrium dendrobatidis (strain JEL423)</name>
    <dbReference type="NCBI Taxonomy" id="403673"/>
    <lineage>
        <taxon>Eukaryota</taxon>
        <taxon>Fungi</taxon>
        <taxon>Fungi incertae sedis</taxon>
        <taxon>Chytridiomycota</taxon>
        <taxon>Chytridiomycota incertae sedis</taxon>
        <taxon>Chytridiomycetes</taxon>
        <taxon>Rhizophydiales</taxon>
        <taxon>Rhizophydiales incertae sedis</taxon>
        <taxon>Batrachochytrium</taxon>
    </lineage>
</organism>
<accession>A0A177WTS7</accession>
<dbReference type="PANTHER" id="PTHR38489">
    <property type="entry name" value="HISTONE CHAPERONE DOMAIN-CONTAINING PROTEIN"/>
    <property type="match status" value="1"/>
</dbReference>
<evidence type="ECO:0000313" key="2">
    <source>
        <dbReference type="EMBL" id="OAJ43216.1"/>
    </source>
</evidence>
<proteinExistence type="predicted"/>
<evidence type="ECO:0000313" key="3">
    <source>
        <dbReference type="Proteomes" id="UP000077115"/>
    </source>
</evidence>
<reference evidence="2 3" key="2">
    <citation type="submission" date="2016-05" db="EMBL/GenBank/DDBJ databases">
        <title>Lineage-specific infection strategies underlie the spectrum of fungal disease in amphibians.</title>
        <authorList>
            <person name="Cuomo C.A."/>
            <person name="Farrer R.A."/>
            <person name="James T."/>
            <person name="Longcore J."/>
            <person name="Birren B."/>
        </authorList>
    </citation>
    <scope>NUCLEOTIDE SEQUENCE [LARGE SCALE GENOMIC DNA]</scope>
    <source>
        <strain evidence="2 3">JEL423</strain>
    </source>
</reference>
<protein>
    <submittedName>
        <fullName evidence="2">Uncharacterized protein</fullName>
    </submittedName>
</protein>
<dbReference type="InterPro" id="IPR027921">
    <property type="entry name" value="NOPCHAP1"/>
</dbReference>
<name>A0A177WTS7_BATDL</name>
<sequence length="190" mass="21362">MASESTALPCSSNSDQDMHTEASQQQHINIKTSTHTDDTLKRELLDVHEVTPVGTLPIQPNLLKVRPATFRSNISTDLMSRLSSFLPAMQSSNEKLFSQLERGDLSRDDVNIEYIKPKEEKLIEMNLDLGVLDILPSSEIPEDKYVYINPTKASDLDSSLQDHEQTKVEDVTKRLLIEDISGHSRSNLQS</sequence>
<dbReference type="Proteomes" id="UP000077115">
    <property type="component" value="Unassembled WGS sequence"/>
</dbReference>
<feature type="compositionally biased region" description="Polar residues" evidence="1">
    <location>
        <begin position="1"/>
        <end position="33"/>
    </location>
</feature>